<gene>
    <name evidence="1" type="ORF">B0A70_05010</name>
    <name evidence="2" type="ORF">SAMN05421796_101347</name>
</gene>
<dbReference type="OrthoDB" id="9950803at2"/>
<reference evidence="3" key="3">
    <citation type="submission" date="2017-01" db="EMBL/GenBank/DDBJ databases">
        <authorList>
            <person name="Varghese N."/>
            <person name="Submissions S."/>
        </authorList>
    </citation>
    <scope>NUCLEOTIDE SEQUENCE [LARGE SCALE GENOMIC DNA]</scope>
    <source>
        <strain evidence="3">DSM 21068</strain>
    </source>
</reference>
<dbReference type="Proteomes" id="UP000238314">
    <property type="component" value="Unassembled WGS sequence"/>
</dbReference>
<dbReference type="EMBL" id="FTOJ01000001">
    <property type="protein sequence ID" value="SIS57130.1"/>
    <property type="molecule type" value="Genomic_DNA"/>
</dbReference>
<dbReference type="EMBL" id="MUGO01000003">
    <property type="protein sequence ID" value="PQA96477.1"/>
    <property type="molecule type" value="Genomic_DNA"/>
</dbReference>
<evidence type="ECO:0000313" key="4">
    <source>
        <dbReference type="Proteomes" id="UP000238314"/>
    </source>
</evidence>
<dbReference type="RefSeq" id="WP_076449186.1">
    <property type="nucleotide sequence ID" value="NZ_FTOJ01000001.1"/>
</dbReference>
<evidence type="ECO:0000313" key="3">
    <source>
        <dbReference type="Proteomes" id="UP000186246"/>
    </source>
</evidence>
<dbReference type="Proteomes" id="UP000186246">
    <property type="component" value="Unassembled WGS sequence"/>
</dbReference>
<evidence type="ECO:0000313" key="1">
    <source>
        <dbReference type="EMBL" id="PQA96477.1"/>
    </source>
</evidence>
<reference evidence="1 4" key="1">
    <citation type="submission" date="2016-11" db="EMBL/GenBank/DDBJ databases">
        <title>Whole genomes of Flavobacteriaceae.</title>
        <authorList>
            <person name="Stine C."/>
            <person name="Li C."/>
            <person name="Tadesse D."/>
        </authorList>
    </citation>
    <scope>NUCLEOTIDE SEQUENCE [LARGE SCALE GENOMIC DNA]</scope>
    <source>
        <strain evidence="1 4">DSM 21068</strain>
    </source>
</reference>
<protein>
    <submittedName>
        <fullName evidence="2">Uncharacterized protein</fullName>
    </submittedName>
</protein>
<keyword evidence="4" id="KW-1185">Reference proteome</keyword>
<dbReference type="STRING" id="551459.SAMN05421796_101347"/>
<reference evidence="2" key="2">
    <citation type="submission" date="2017-01" db="EMBL/GenBank/DDBJ databases">
        <authorList>
            <person name="Mah S.A."/>
            <person name="Swanson W.J."/>
            <person name="Moy G.W."/>
            <person name="Vacquier V.D."/>
        </authorList>
    </citation>
    <scope>NUCLEOTIDE SEQUENCE [LARGE SCALE GENOMIC DNA]</scope>
    <source>
        <strain evidence="2">DSM 21068</strain>
    </source>
</reference>
<accession>A0A1N7K6E8</accession>
<evidence type="ECO:0000313" key="2">
    <source>
        <dbReference type="EMBL" id="SIS57130.1"/>
    </source>
</evidence>
<name>A0A1N7K6E8_9FLAO</name>
<sequence>MKKLSEKKIRKTVLSKIFGGKIEHTSGSRTVLVNGQEETMKITDSFDDKNGDGTWQGNESGVLCTSFE</sequence>
<dbReference type="AlphaFoldDB" id="A0A1N7K6E8"/>
<proteinExistence type="predicted"/>
<organism evidence="2 3">
    <name type="scientific">Chryseobacterium piscicola</name>
    <dbReference type="NCBI Taxonomy" id="551459"/>
    <lineage>
        <taxon>Bacteria</taxon>
        <taxon>Pseudomonadati</taxon>
        <taxon>Bacteroidota</taxon>
        <taxon>Flavobacteriia</taxon>
        <taxon>Flavobacteriales</taxon>
        <taxon>Weeksellaceae</taxon>
        <taxon>Chryseobacterium group</taxon>
        <taxon>Chryseobacterium</taxon>
    </lineage>
</organism>